<reference evidence="1" key="1">
    <citation type="submission" date="2022-04" db="EMBL/GenBank/DDBJ databases">
        <title>A functionally conserved STORR gene fusion in Papaver species that diverged 16.8 million years ago.</title>
        <authorList>
            <person name="Catania T."/>
        </authorList>
    </citation>
    <scope>NUCLEOTIDE SEQUENCE</scope>
    <source>
        <strain evidence="1">S-188037</strain>
    </source>
</reference>
<accession>A0AAD4XVT6</accession>
<protein>
    <submittedName>
        <fullName evidence="1">Uncharacterized protein</fullName>
    </submittedName>
</protein>
<dbReference type="Proteomes" id="UP001202328">
    <property type="component" value="Unassembled WGS sequence"/>
</dbReference>
<sequence length="82" mass="9724">VMGTFYLLHQIGPLSFILLRFLGNINCTTDMLEMFTSFFWCVSTDDGSVGSTIWRMHLQLFEPWYIQFHEAEGPFQIYQGWY</sequence>
<feature type="non-terminal residue" evidence="1">
    <location>
        <position position="82"/>
    </location>
</feature>
<gene>
    <name evidence="1" type="ORF">MKW98_013770</name>
</gene>
<name>A0AAD4XVT6_9MAGN</name>
<comment type="caution">
    <text evidence="1">The sequence shown here is derived from an EMBL/GenBank/DDBJ whole genome shotgun (WGS) entry which is preliminary data.</text>
</comment>
<proteinExistence type="predicted"/>
<dbReference type="AlphaFoldDB" id="A0AAD4XVT6"/>
<evidence type="ECO:0000313" key="1">
    <source>
        <dbReference type="EMBL" id="KAI3951712.1"/>
    </source>
</evidence>
<keyword evidence="2" id="KW-1185">Reference proteome</keyword>
<organism evidence="1 2">
    <name type="scientific">Papaver atlanticum</name>
    <dbReference type="NCBI Taxonomy" id="357466"/>
    <lineage>
        <taxon>Eukaryota</taxon>
        <taxon>Viridiplantae</taxon>
        <taxon>Streptophyta</taxon>
        <taxon>Embryophyta</taxon>
        <taxon>Tracheophyta</taxon>
        <taxon>Spermatophyta</taxon>
        <taxon>Magnoliopsida</taxon>
        <taxon>Ranunculales</taxon>
        <taxon>Papaveraceae</taxon>
        <taxon>Papaveroideae</taxon>
        <taxon>Papaver</taxon>
    </lineage>
</organism>
<evidence type="ECO:0000313" key="2">
    <source>
        <dbReference type="Proteomes" id="UP001202328"/>
    </source>
</evidence>
<dbReference type="EMBL" id="JAJJMB010002379">
    <property type="protein sequence ID" value="KAI3951712.1"/>
    <property type="molecule type" value="Genomic_DNA"/>
</dbReference>